<protein>
    <submittedName>
        <fullName evidence="1">Uncharacterized protein</fullName>
    </submittedName>
</protein>
<reference evidence="2" key="1">
    <citation type="submission" date="2014-09" db="EMBL/GenBank/DDBJ databases">
        <authorList>
            <person name="Sharma Rahul"/>
            <person name="Thines Marco"/>
        </authorList>
    </citation>
    <scope>NUCLEOTIDE SEQUENCE [LARGE SCALE GENOMIC DNA]</scope>
</reference>
<dbReference type="EMBL" id="CCYD01001336">
    <property type="protein sequence ID" value="CEG44867.1"/>
    <property type="molecule type" value="Genomic_DNA"/>
</dbReference>
<accession>A0A0N7L6P7</accession>
<dbReference type="AlphaFoldDB" id="A0A0N7L6P7"/>
<keyword evidence="2" id="KW-1185">Reference proteome</keyword>
<name>A0A0N7L6P7_PLAHL</name>
<proteinExistence type="predicted"/>
<evidence type="ECO:0000313" key="2">
    <source>
        <dbReference type="Proteomes" id="UP000054928"/>
    </source>
</evidence>
<sequence>MAYSNLPHPDRICKIKLDAFNSILQNVRLYAEGLDASSETTINTLSGFALLPLFSIHLSRLHTMCYISSDIFTQCRSTGLFFC</sequence>
<evidence type="ECO:0000313" key="1">
    <source>
        <dbReference type="EMBL" id="CEG44867.1"/>
    </source>
</evidence>
<dbReference type="GeneID" id="36396253"/>
<dbReference type="RefSeq" id="XP_024581236.1">
    <property type="nucleotide sequence ID" value="XM_024731016.1"/>
</dbReference>
<dbReference type="Proteomes" id="UP000054928">
    <property type="component" value="Unassembled WGS sequence"/>
</dbReference>
<organism evidence="1 2">
    <name type="scientific">Plasmopara halstedii</name>
    <name type="common">Downy mildew of sunflower</name>
    <dbReference type="NCBI Taxonomy" id="4781"/>
    <lineage>
        <taxon>Eukaryota</taxon>
        <taxon>Sar</taxon>
        <taxon>Stramenopiles</taxon>
        <taxon>Oomycota</taxon>
        <taxon>Peronosporomycetes</taxon>
        <taxon>Peronosporales</taxon>
        <taxon>Peronosporaceae</taxon>
        <taxon>Plasmopara</taxon>
    </lineage>
</organism>